<dbReference type="WBParaSite" id="EVEC_0001326801-mRNA-1">
    <property type="protein sequence ID" value="EVEC_0001326801-mRNA-1"/>
    <property type="gene ID" value="EVEC_0001326801"/>
</dbReference>
<dbReference type="PROSITE" id="PS51670">
    <property type="entry name" value="SHKT"/>
    <property type="match status" value="1"/>
</dbReference>
<reference evidence="4 5" key="2">
    <citation type="submission" date="2018-10" db="EMBL/GenBank/DDBJ databases">
        <authorList>
            <consortium name="Pathogen Informatics"/>
        </authorList>
    </citation>
    <scope>NUCLEOTIDE SEQUENCE [LARGE SCALE GENOMIC DNA]</scope>
</reference>
<feature type="domain" description="ShKT" evidence="3">
    <location>
        <begin position="21"/>
        <end position="55"/>
    </location>
</feature>
<organism evidence="6">
    <name type="scientific">Enterobius vermicularis</name>
    <name type="common">Human pinworm</name>
    <dbReference type="NCBI Taxonomy" id="51028"/>
    <lineage>
        <taxon>Eukaryota</taxon>
        <taxon>Metazoa</taxon>
        <taxon>Ecdysozoa</taxon>
        <taxon>Nematoda</taxon>
        <taxon>Chromadorea</taxon>
        <taxon>Rhabditida</taxon>
        <taxon>Spirurina</taxon>
        <taxon>Oxyuridomorpha</taxon>
        <taxon>Oxyuroidea</taxon>
        <taxon>Oxyuridae</taxon>
        <taxon>Enterobius</taxon>
    </lineage>
</organism>
<protein>
    <submittedName>
        <fullName evidence="6">ShKT domain-containing protein</fullName>
    </submittedName>
</protein>
<gene>
    <name evidence="4" type="ORF">EVEC_LOCUS12413</name>
</gene>
<dbReference type="AlphaFoldDB" id="A0A0N4VQG7"/>
<dbReference type="EMBL" id="UXUI01014503">
    <property type="protein sequence ID" value="VDD97662.1"/>
    <property type="molecule type" value="Genomic_DNA"/>
</dbReference>
<feature type="disulfide bond" evidence="1">
    <location>
        <begin position="21"/>
        <end position="55"/>
    </location>
</feature>
<dbReference type="Pfam" id="PF01549">
    <property type="entry name" value="ShK"/>
    <property type="match status" value="1"/>
</dbReference>
<evidence type="ECO:0000256" key="1">
    <source>
        <dbReference type="PROSITE-ProRule" id="PRU01005"/>
    </source>
</evidence>
<reference evidence="6" key="1">
    <citation type="submission" date="2017-02" db="UniProtKB">
        <authorList>
            <consortium name="WormBaseParasite"/>
        </authorList>
    </citation>
    <scope>IDENTIFICATION</scope>
</reference>
<evidence type="ECO:0000259" key="3">
    <source>
        <dbReference type="PROSITE" id="PS51670"/>
    </source>
</evidence>
<evidence type="ECO:0000313" key="5">
    <source>
        <dbReference type="Proteomes" id="UP000274131"/>
    </source>
</evidence>
<evidence type="ECO:0000313" key="6">
    <source>
        <dbReference type="WBParaSite" id="EVEC_0001326801-mRNA-1"/>
    </source>
</evidence>
<evidence type="ECO:0000256" key="2">
    <source>
        <dbReference type="SAM" id="MobiDB-lite"/>
    </source>
</evidence>
<dbReference type="SMART" id="SM00254">
    <property type="entry name" value="ShKT"/>
    <property type="match status" value="1"/>
</dbReference>
<sequence>MARKTSESTETASTRGAPGDCKDVLQTCATAKLYCYDPLYLNVMRQQCRNTCGFCP</sequence>
<accession>A0A0N4VQG7</accession>
<name>A0A0N4VQG7_ENTVE</name>
<feature type="region of interest" description="Disordered" evidence="2">
    <location>
        <begin position="1"/>
        <end position="20"/>
    </location>
</feature>
<evidence type="ECO:0000313" key="4">
    <source>
        <dbReference type="EMBL" id="VDD97662.1"/>
    </source>
</evidence>
<dbReference type="Gene3D" id="1.10.10.1940">
    <property type="match status" value="1"/>
</dbReference>
<proteinExistence type="predicted"/>
<keyword evidence="5" id="KW-1185">Reference proteome</keyword>
<comment type="caution">
    <text evidence="1">Lacks conserved residue(s) required for the propagation of feature annotation.</text>
</comment>
<keyword evidence="1" id="KW-1015">Disulfide bond</keyword>
<dbReference type="OrthoDB" id="5863778at2759"/>
<dbReference type="Proteomes" id="UP000274131">
    <property type="component" value="Unassembled WGS sequence"/>
</dbReference>
<dbReference type="InterPro" id="IPR003582">
    <property type="entry name" value="ShKT_dom"/>
</dbReference>